<accession>A0AAW1RZU3</accession>
<keyword evidence="3" id="KW-1185">Reference proteome</keyword>
<dbReference type="Proteomes" id="UP001485043">
    <property type="component" value="Unassembled WGS sequence"/>
</dbReference>
<feature type="compositionally biased region" description="Polar residues" evidence="1">
    <location>
        <begin position="98"/>
        <end position="111"/>
    </location>
</feature>
<comment type="caution">
    <text evidence="2">The sequence shown here is derived from an EMBL/GenBank/DDBJ whole genome shotgun (WGS) entry which is preliminary data.</text>
</comment>
<organism evidence="2 3">
    <name type="scientific">Apatococcus fuscideae</name>
    <dbReference type="NCBI Taxonomy" id="2026836"/>
    <lineage>
        <taxon>Eukaryota</taxon>
        <taxon>Viridiplantae</taxon>
        <taxon>Chlorophyta</taxon>
        <taxon>core chlorophytes</taxon>
        <taxon>Trebouxiophyceae</taxon>
        <taxon>Chlorellales</taxon>
        <taxon>Chlorellaceae</taxon>
        <taxon>Apatococcus</taxon>
    </lineage>
</organism>
<protein>
    <submittedName>
        <fullName evidence="2">Uncharacterized protein</fullName>
    </submittedName>
</protein>
<evidence type="ECO:0000313" key="3">
    <source>
        <dbReference type="Proteomes" id="UP001485043"/>
    </source>
</evidence>
<gene>
    <name evidence="2" type="ORF">WJX84_000326</name>
</gene>
<sequence length="111" mass="11305">MWWLQLINIETLGSSDSSGGFFPSGYVGDINKPTGYASQDTGSGGFPVAGTGVAIQGSIEQAGTILPPITSAGPTLVDSQLGETQAVGGPEETDSHTSRGYSNAPAQNPYN</sequence>
<dbReference type="AlphaFoldDB" id="A0AAW1RZU3"/>
<evidence type="ECO:0000256" key="1">
    <source>
        <dbReference type="SAM" id="MobiDB-lite"/>
    </source>
</evidence>
<evidence type="ECO:0000313" key="2">
    <source>
        <dbReference type="EMBL" id="KAK9838616.1"/>
    </source>
</evidence>
<dbReference type="EMBL" id="JALJOV010001881">
    <property type="protein sequence ID" value="KAK9838616.1"/>
    <property type="molecule type" value="Genomic_DNA"/>
</dbReference>
<name>A0AAW1RZU3_9CHLO</name>
<feature type="region of interest" description="Disordered" evidence="1">
    <location>
        <begin position="65"/>
        <end position="111"/>
    </location>
</feature>
<reference evidence="2 3" key="1">
    <citation type="journal article" date="2024" name="Nat. Commun.">
        <title>Phylogenomics reveals the evolutionary origins of lichenization in chlorophyte algae.</title>
        <authorList>
            <person name="Puginier C."/>
            <person name="Libourel C."/>
            <person name="Otte J."/>
            <person name="Skaloud P."/>
            <person name="Haon M."/>
            <person name="Grisel S."/>
            <person name="Petersen M."/>
            <person name="Berrin J.G."/>
            <person name="Delaux P.M."/>
            <person name="Dal Grande F."/>
            <person name="Keller J."/>
        </authorList>
    </citation>
    <scope>NUCLEOTIDE SEQUENCE [LARGE SCALE GENOMIC DNA]</scope>
    <source>
        <strain evidence="2 3">SAG 2523</strain>
    </source>
</reference>
<proteinExistence type="predicted"/>